<evidence type="ECO:0000313" key="4">
    <source>
        <dbReference type="Proteomes" id="UP001177023"/>
    </source>
</evidence>
<dbReference type="SUPFAM" id="SSF56436">
    <property type="entry name" value="C-type lectin-like"/>
    <property type="match status" value="2"/>
</dbReference>
<dbReference type="AlphaFoldDB" id="A0AA36G0Y4"/>
<dbReference type="SMART" id="SM00034">
    <property type="entry name" value="CLECT"/>
    <property type="match status" value="1"/>
</dbReference>
<evidence type="ECO:0000259" key="2">
    <source>
        <dbReference type="PROSITE" id="PS50041"/>
    </source>
</evidence>
<accession>A0AA36G0Y4</accession>
<dbReference type="InterPro" id="IPR001304">
    <property type="entry name" value="C-type_lectin-like"/>
</dbReference>
<evidence type="ECO:0000256" key="1">
    <source>
        <dbReference type="ARBA" id="ARBA00023157"/>
    </source>
</evidence>
<name>A0AA36G0Y4_9BILA</name>
<dbReference type="PROSITE" id="PS50041">
    <property type="entry name" value="C_TYPE_LECTIN_2"/>
    <property type="match status" value="2"/>
</dbReference>
<organism evidence="3 4">
    <name type="scientific">Mesorhabditis spiculigera</name>
    <dbReference type="NCBI Taxonomy" id="96644"/>
    <lineage>
        <taxon>Eukaryota</taxon>
        <taxon>Metazoa</taxon>
        <taxon>Ecdysozoa</taxon>
        <taxon>Nematoda</taxon>
        <taxon>Chromadorea</taxon>
        <taxon>Rhabditida</taxon>
        <taxon>Rhabditina</taxon>
        <taxon>Rhabditomorpha</taxon>
        <taxon>Rhabditoidea</taxon>
        <taxon>Rhabditidae</taxon>
        <taxon>Mesorhabditinae</taxon>
        <taxon>Mesorhabditis</taxon>
    </lineage>
</organism>
<evidence type="ECO:0000313" key="3">
    <source>
        <dbReference type="EMBL" id="CAJ0571855.1"/>
    </source>
</evidence>
<gene>
    <name evidence="3" type="ORF">MSPICULIGERA_LOCUS10253</name>
</gene>
<dbReference type="PANTHER" id="PTHR22991:SF40">
    <property type="entry name" value="PROTEIN CBG13490"/>
    <property type="match status" value="1"/>
</dbReference>
<dbReference type="PANTHER" id="PTHR22991">
    <property type="entry name" value="PROTEIN CBG13490"/>
    <property type="match status" value="1"/>
</dbReference>
<reference evidence="3" key="1">
    <citation type="submission" date="2023-06" db="EMBL/GenBank/DDBJ databases">
        <authorList>
            <person name="Delattre M."/>
        </authorList>
    </citation>
    <scope>NUCLEOTIDE SEQUENCE</scope>
    <source>
        <strain evidence="3">AF72</strain>
    </source>
</reference>
<dbReference type="InterPro" id="IPR050976">
    <property type="entry name" value="Snaclec"/>
</dbReference>
<sequence length="251" mass="27514">MRSCTLLLLAAGYIGLNADPECPGYYSYLDAGSRKDCIAVYTSNRTFATAEGVCAYEGGHLTSIHSAFENNLLVAYGKQRLDSGRMWLGLKLPDPTSSTWSCPANWRYFDYTNQCYYANEQGGSYQYARLYCQGTRGGDLVSIHSAVEAEFVARNIVWHQCGSNQNGKKYGEALLGGIFSNGKLASWSDGSRVDYVHYVWREKDGVLLVCGHDGGSGCGDCYNGDWYGPGFSPSSGEAYASFVCMARPWGH</sequence>
<protein>
    <recommendedName>
        <fullName evidence="2">C-type lectin domain-containing protein</fullName>
    </recommendedName>
</protein>
<proteinExistence type="predicted"/>
<keyword evidence="4" id="KW-1185">Reference proteome</keyword>
<feature type="domain" description="C-type lectin" evidence="2">
    <location>
        <begin position="111"/>
        <end position="226"/>
    </location>
</feature>
<comment type="caution">
    <text evidence="3">The sequence shown here is derived from an EMBL/GenBank/DDBJ whole genome shotgun (WGS) entry which is preliminary data.</text>
</comment>
<dbReference type="CDD" id="cd00037">
    <property type="entry name" value="CLECT"/>
    <property type="match status" value="1"/>
</dbReference>
<dbReference type="Proteomes" id="UP001177023">
    <property type="component" value="Unassembled WGS sequence"/>
</dbReference>
<feature type="non-terminal residue" evidence="3">
    <location>
        <position position="1"/>
    </location>
</feature>
<dbReference type="InterPro" id="IPR016187">
    <property type="entry name" value="CTDL_fold"/>
</dbReference>
<dbReference type="EMBL" id="CATQJA010002585">
    <property type="protein sequence ID" value="CAJ0571855.1"/>
    <property type="molecule type" value="Genomic_DNA"/>
</dbReference>
<keyword evidence="1" id="KW-1015">Disulfide bond</keyword>
<feature type="domain" description="C-type lectin" evidence="2">
    <location>
        <begin position="33"/>
        <end position="115"/>
    </location>
</feature>
<dbReference type="Gene3D" id="3.10.100.10">
    <property type="entry name" value="Mannose-Binding Protein A, subunit A"/>
    <property type="match status" value="2"/>
</dbReference>
<dbReference type="InterPro" id="IPR016186">
    <property type="entry name" value="C-type_lectin-like/link_sf"/>
</dbReference>